<dbReference type="InterPro" id="IPR015796">
    <property type="entry name" value="Impact_YigZ-like"/>
</dbReference>
<dbReference type="Pfam" id="PF01205">
    <property type="entry name" value="Impact_N"/>
    <property type="match status" value="1"/>
</dbReference>
<dbReference type="Pfam" id="PF09186">
    <property type="entry name" value="DUF1949"/>
    <property type="match status" value="1"/>
</dbReference>
<name>A0ABS6ET68_9FIRM</name>
<protein>
    <submittedName>
        <fullName evidence="3">YigZ family protein</fullName>
    </submittedName>
</protein>
<dbReference type="Proteomes" id="UP000783588">
    <property type="component" value="Unassembled WGS sequence"/>
</dbReference>
<dbReference type="InterPro" id="IPR020569">
    <property type="entry name" value="UPF0029_Impact_CS"/>
</dbReference>
<evidence type="ECO:0000313" key="4">
    <source>
        <dbReference type="Proteomes" id="UP000783588"/>
    </source>
</evidence>
<dbReference type="PANTHER" id="PTHR16301:SF20">
    <property type="entry name" value="IMPACT FAMILY MEMBER YIGZ"/>
    <property type="match status" value="1"/>
</dbReference>
<accession>A0ABS6ET68</accession>
<feature type="domain" description="Impact N-terminal" evidence="1">
    <location>
        <begin position="19"/>
        <end position="123"/>
    </location>
</feature>
<proteinExistence type="predicted"/>
<dbReference type="InterPro" id="IPR023582">
    <property type="entry name" value="Impact"/>
</dbReference>
<dbReference type="EMBL" id="JAHLQI010000002">
    <property type="protein sequence ID" value="MBU5490030.1"/>
    <property type="molecule type" value="Genomic_DNA"/>
</dbReference>
<dbReference type="InterPro" id="IPR015269">
    <property type="entry name" value="UPF0029_Impact_C"/>
</dbReference>
<evidence type="ECO:0000313" key="3">
    <source>
        <dbReference type="EMBL" id="MBU5490030.1"/>
    </source>
</evidence>
<organism evidence="3 4">
    <name type="scientific">Butyricicoccus intestinisimiae</name>
    <dbReference type="NCBI Taxonomy" id="2841509"/>
    <lineage>
        <taxon>Bacteria</taxon>
        <taxon>Bacillati</taxon>
        <taxon>Bacillota</taxon>
        <taxon>Clostridia</taxon>
        <taxon>Eubacteriales</taxon>
        <taxon>Butyricicoccaceae</taxon>
        <taxon>Butyricicoccus</taxon>
    </lineage>
</organism>
<dbReference type="RefSeq" id="WP_216469678.1">
    <property type="nucleotide sequence ID" value="NZ_JAHLQI010000002.1"/>
</dbReference>
<sequence length="210" mass="23504">MAESYLVPAGYGEGRYEDRKSKFIGDLYFVESQEQAIELLNEVKAKYRDARHHCYAYIIREGNYMRYSDDGEPQGTAGMPMLDVLRRENLTNVLCVVTRYFGGVLLGTGGLVRAYTKSTQLALENAGINEVNRYAVVLITCPYSLLGTVQNLLPEHNCMVEETDYAADVTLTATLPEDGTAALEQALRDATSANADMEIMDMQFMGRRIR</sequence>
<evidence type="ECO:0000259" key="1">
    <source>
        <dbReference type="Pfam" id="PF01205"/>
    </source>
</evidence>
<dbReference type="NCBIfam" id="TIGR00257">
    <property type="entry name" value="IMPACT_YIGZ"/>
    <property type="match status" value="1"/>
</dbReference>
<keyword evidence="4" id="KW-1185">Reference proteome</keyword>
<dbReference type="PANTHER" id="PTHR16301">
    <property type="entry name" value="IMPACT-RELATED"/>
    <property type="match status" value="1"/>
</dbReference>
<reference evidence="3 4" key="1">
    <citation type="submission" date="2021-06" db="EMBL/GenBank/DDBJ databases">
        <authorList>
            <person name="Sun Q."/>
            <person name="Li D."/>
        </authorList>
    </citation>
    <scope>NUCLEOTIDE SEQUENCE [LARGE SCALE GENOMIC DNA]</scope>
    <source>
        <strain evidence="3 4">MSJd-7</strain>
    </source>
</reference>
<dbReference type="PROSITE" id="PS00910">
    <property type="entry name" value="UPF0029"/>
    <property type="match status" value="1"/>
</dbReference>
<dbReference type="InterPro" id="IPR001498">
    <property type="entry name" value="Impact_N"/>
</dbReference>
<feature type="domain" description="UPF0029" evidence="2">
    <location>
        <begin position="139"/>
        <end position="193"/>
    </location>
</feature>
<comment type="caution">
    <text evidence="3">The sequence shown here is derived from an EMBL/GenBank/DDBJ whole genome shotgun (WGS) entry which is preliminary data.</text>
</comment>
<gene>
    <name evidence="3" type="ORF">KQI75_05245</name>
</gene>
<evidence type="ECO:0000259" key="2">
    <source>
        <dbReference type="Pfam" id="PF09186"/>
    </source>
</evidence>